<organism evidence="16 17">
    <name type="scientific">Spiroplasma eriocheiris</name>
    <dbReference type="NCBI Taxonomy" id="315358"/>
    <lineage>
        <taxon>Bacteria</taxon>
        <taxon>Bacillati</taxon>
        <taxon>Mycoplasmatota</taxon>
        <taxon>Mollicutes</taxon>
        <taxon>Entomoplasmatales</taxon>
        <taxon>Spiroplasmataceae</taxon>
        <taxon>Spiroplasma</taxon>
    </lineage>
</organism>
<dbReference type="GO" id="GO:0046872">
    <property type="term" value="F:metal ion binding"/>
    <property type="evidence" value="ECO:0007669"/>
    <property type="project" value="UniProtKB-KW"/>
</dbReference>
<dbReference type="SUPFAM" id="SSF109604">
    <property type="entry name" value="HD-domain/PDEase-like"/>
    <property type="match status" value="1"/>
</dbReference>
<evidence type="ECO:0000259" key="15">
    <source>
        <dbReference type="SMART" id="SM00471"/>
    </source>
</evidence>
<sequence>MKIALFGGSFDPFHSDHLKMIKLVKEHCDIQEVWIIPTNQNPFKTRKLSPITDRLNMIKLAIQGLDYVKINDLELKNNAPSITYQTVKTLHEQDPTNQFYFMIGSDQLASLDKWNNINELVKLQTFIIFERNHQDVTPDILTKYEAISVPFKNNTHLSSTLVREGKNLDLQLPAINNYINDHLLYLEERIRDQMDEKRYLHCLNVGKKAQELAIIHHLDDHKALIAGTFHDVTKRWSEERQRDMLIKYWPEGLSEPVPTWHSYTGFLHLKYDLLFTDEEILNAVKWHTVGHPKMTPFEMLIFIADKISAERNYPGVEELRKLANKDLTLTFKEMLKRQYEIASQKHGVDNLGTNILKTYKAWITEQ</sequence>
<keyword evidence="5 14" id="KW-0548">Nucleotidyltransferase</keyword>
<dbReference type="STRING" id="315358.SERIO_v1c05340"/>
<dbReference type="HAMAP" id="MF_00244">
    <property type="entry name" value="NaMN_adenylyltr"/>
    <property type="match status" value="1"/>
</dbReference>
<comment type="function">
    <text evidence="1 14">Catalyzes the reversible adenylation of nicotinate mononucleotide (NaMN) to nicotinic acid adenine dinucleotide (NaAD).</text>
</comment>
<evidence type="ECO:0000256" key="11">
    <source>
        <dbReference type="ARBA" id="ARBA00023027"/>
    </source>
</evidence>
<feature type="domain" description="HD/PDEase" evidence="15">
    <location>
        <begin position="194"/>
        <end position="319"/>
    </location>
</feature>
<proteinExistence type="inferred from homology"/>
<comment type="pathway">
    <text evidence="2 14">Cofactor biosynthesis; NAD(+) biosynthesis; deamido-NAD(+) from nicotinate D-ribonucleotide: step 1/1.</text>
</comment>
<dbReference type="PANTHER" id="PTHR39321:SF3">
    <property type="entry name" value="PHOSPHOPANTETHEINE ADENYLYLTRANSFERASE"/>
    <property type="match status" value="1"/>
</dbReference>
<dbReference type="InterPro" id="IPR005248">
    <property type="entry name" value="NadD/NMNAT"/>
</dbReference>
<dbReference type="NCBIfam" id="TIGR00488">
    <property type="entry name" value="bis(5'-nucleosyl)-tetraphosphatase (symmetrical) YqeK"/>
    <property type="match status" value="1"/>
</dbReference>
<evidence type="ECO:0000256" key="12">
    <source>
        <dbReference type="ARBA" id="ARBA00048721"/>
    </source>
</evidence>
<reference evidence="17" key="2">
    <citation type="submission" date="2015-06" db="EMBL/GenBank/DDBJ databases">
        <title>Complete genome sequence of Spiroplasma eriocheiris TDA-040725-5 (DSM 21848).</title>
        <authorList>
            <person name="Lo W.-S."/>
            <person name="Kuo C.-H."/>
        </authorList>
    </citation>
    <scope>NUCLEOTIDE SEQUENCE [LARGE SCALE GENOMIC DNA]</scope>
    <source>
        <strain evidence="17">TDA-040725-5</strain>
    </source>
</reference>
<evidence type="ECO:0000256" key="13">
    <source>
        <dbReference type="ARBA" id="ARBA00049417"/>
    </source>
</evidence>
<dbReference type="Pfam" id="PF01467">
    <property type="entry name" value="CTP_transf_like"/>
    <property type="match status" value="1"/>
</dbReference>
<dbReference type="EC" id="2.7.7.18" evidence="14"/>
<dbReference type="PANTHER" id="PTHR39321">
    <property type="entry name" value="NICOTINATE-NUCLEOTIDE ADENYLYLTRANSFERASE-RELATED"/>
    <property type="match status" value="1"/>
</dbReference>
<comment type="catalytic activity">
    <reaction evidence="13">
        <text>P(1),P(4)-bis(5'-adenosyl) tetraphosphate + H2O = 2 ADP + 2 H(+)</text>
        <dbReference type="Rhea" id="RHEA:24252"/>
        <dbReference type="ChEBI" id="CHEBI:15377"/>
        <dbReference type="ChEBI" id="CHEBI:15378"/>
        <dbReference type="ChEBI" id="CHEBI:58141"/>
        <dbReference type="ChEBI" id="CHEBI:456216"/>
        <dbReference type="EC" id="3.6.1.41"/>
    </reaction>
</comment>
<keyword evidence="6" id="KW-0479">Metal-binding</keyword>
<dbReference type="InterPro" id="IPR006674">
    <property type="entry name" value="HD_domain"/>
</dbReference>
<accession>A0A0H3XHE9</accession>
<evidence type="ECO:0000256" key="3">
    <source>
        <dbReference type="ARBA" id="ARBA00022642"/>
    </source>
</evidence>
<dbReference type="EMBL" id="CP011856">
    <property type="protein sequence ID" value="AKM54108.1"/>
    <property type="molecule type" value="Genomic_DNA"/>
</dbReference>
<dbReference type="AlphaFoldDB" id="A0A0H3XHE9"/>
<keyword evidence="11 14" id="KW-0520">NAD</keyword>
<dbReference type="GO" id="GO:0009435">
    <property type="term" value="P:NAD+ biosynthetic process"/>
    <property type="evidence" value="ECO:0007669"/>
    <property type="project" value="UniProtKB-UniRule"/>
</dbReference>
<dbReference type="RefSeq" id="WP_047791348.1">
    <property type="nucleotide sequence ID" value="NZ_CP011856.1"/>
</dbReference>
<keyword evidence="4 14" id="KW-0808">Transferase</keyword>
<dbReference type="SUPFAM" id="SSF52374">
    <property type="entry name" value="Nucleotidylyl transferase"/>
    <property type="match status" value="1"/>
</dbReference>
<dbReference type="Pfam" id="PF01966">
    <property type="entry name" value="HD"/>
    <property type="match status" value="1"/>
</dbReference>
<reference evidence="16 17" key="1">
    <citation type="journal article" date="2015" name="Genome Biol. Evol.">
        <title>Found and Lost: The Fates of Horizontally Acquired Genes in Arthropod-Symbiotic Spiroplasma.</title>
        <authorList>
            <person name="Lo W.S."/>
            <person name="Gasparich G.E."/>
            <person name="Kuo C.H."/>
        </authorList>
    </citation>
    <scope>NUCLEOTIDE SEQUENCE [LARGE SCALE GENOMIC DNA]</scope>
    <source>
        <strain evidence="17">TDA-040725-5</strain>
    </source>
</reference>
<protein>
    <recommendedName>
        <fullName evidence="14">Probable nicotinate-nucleotide adenylyltransferase</fullName>
        <ecNumber evidence="14">2.7.7.18</ecNumber>
    </recommendedName>
    <alternativeName>
        <fullName evidence="14">Deamido-NAD(+) diphosphorylase</fullName>
    </alternativeName>
    <alternativeName>
        <fullName evidence="14">Deamido-NAD(+) pyrophosphorylase</fullName>
    </alternativeName>
    <alternativeName>
        <fullName evidence="14">Nicotinate mononucleotide adenylyltransferase</fullName>
        <shortName evidence="14">NaMN adenylyltransferase</shortName>
    </alternativeName>
</protein>
<keyword evidence="8" id="KW-0378">Hydrolase</keyword>
<dbReference type="PATRIC" id="fig|743698.3.peg.533"/>
<evidence type="ECO:0000256" key="1">
    <source>
        <dbReference type="ARBA" id="ARBA00002324"/>
    </source>
</evidence>
<dbReference type="GO" id="GO:0005524">
    <property type="term" value="F:ATP binding"/>
    <property type="evidence" value="ECO:0007669"/>
    <property type="project" value="UniProtKB-KW"/>
</dbReference>
<dbReference type="NCBIfam" id="NF005519">
    <property type="entry name" value="PRK07152.1"/>
    <property type="match status" value="1"/>
</dbReference>
<evidence type="ECO:0000256" key="8">
    <source>
        <dbReference type="ARBA" id="ARBA00022801"/>
    </source>
</evidence>
<dbReference type="Gene3D" id="3.40.50.620">
    <property type="entry name" value="HUPs"/>
    <property type="match status" value="1"/>
</dbReference>
<dbReference type="Gene3D" id="1.10.3210.10">
    <property type="entry name" value="Hypothetical protein af1432"/>
    <property type="match status" value="1"/>
</dbReference>
<evidence type="ECO:0000256" key="10">
    <source>
        <dbReference type="ARBA" id="ARBA00023004"/>
    </source>
</evidence>
<dbReference type="UniPathway" id="UPA00253">
    <property type="reaction ID" value="UER00332"/>
</dbReference>
<dbReference type="NCBIfam" id="TIGR00125">
    <property type="entry name" value="cyt_tran_rel"/>
    <property type="match status" value="1"/>
</dbReference>
<evidence type="ECO:0000313" key="17">
    <source>
        <dbReference type="Proteomes" id="UP000035661"/>
    </source>
</evidence>
<evidence type="ECO:0000256" key="2">
    <source>
        <dbReference type="ARBA" id="ARBA00005019"/>
    </source>
</evidence>
<dbReference type="InterPro" id="IPR003607">
    <property type="entry name" value="HD/PDEase_dom"/>
</dbReference>
<dbReference type="InterPro" id="IPR004821">
    <property type="entry name" value="Cyt_trans-like"/>
</dbReference>
<dbReference type="GO" id="GO:0004515">
    <property type="term" value="F:nicotinate-nucleotide adenylyltransferase activity"/>
    <property type="evidence" value="ECO:0007669"/>
    <property type="project" value="UniProtKB-UniRule"/>
</dbReference>
<dbReference type="CDD" id="cd00077">
    <property type="entry name" value="HDc"/>
    <property type="match status" value="1"/>
</dbReference>
<keyword evidence="17" id="KW-1185">Reference proteome</keyword>
<dbReference type="CDD" id="cd02165">
    <property type="entry name" value="NMNAT"/>
    <property type="match status" value="1"/>
</dbReference>
<dbReference type="SMART" id="SM00471">
    <property type="entry name" value="HDc"/>
    <property type="match status" value="1"/>
</dbReference>
<name>A0A0H3XHE9_9MOLU</name>
<evidence type="ECO:0000256" key="7">
    <source>
        <dbReference type="ARBA" id="ARBA00022741"/>
    </source>
</evidence>
<dbReference type="GO" id="GO:0008803">
    <property type="term" value="F:bis(5'-nucleosyl)-tetraphosphatase (symmetrical) activity"/>
    <property type="evidence" value="ECO:0007669"/>
    <property type="project" value="UniProtKB-EC"/>
</dbReference>
<evidence type="ECO:0000256" key="14">
    <source>
        <dbReference type="HAMAP-Rule" id="MF_00244"/>
    </source>
</evidence>
<dbReference type="KEGG" id="seri:SERIO_v1c05340"/>
<dbReference type="InterPro" id="IPR014729">
    <property type="entry name" value="Rossmann-like_a/b/a_fold"/>
</dbReference>
<evidence type="ECO:0000256" key="6">
    <source>
        <dbReference type="ARBA" id="ARBA00022723"/>
    </source>
</evidence>
<keyword evidence="7 14" id="KW-0547">Nucleotide-binding</keyword>
<evidence type="ECO:0000256" key="4">
    <source>
        <dbReference type="ARBA" id="ARBA00022679"/>
    </source>
</evidence>
<keyword evidence="10" id="KW-0408">Iron</keyword>
<comment type="catalytic activity">
    <reaction evidence="12 14">
        <text>nicotinate beta-D-ribonucleotide + ATP + H(+) = deamido-NAD(+) + diphosphate</text>
        <dbReference type="Rhea" id="RHEA:22860"/>
        <dbReference type="ChEBI" id="CHEBI:15378"/>
        <dbReference type="ChEBI" id="CHEBI:30616"/>
        <dbReference type="ChEBI" id="CHEBI:33019"/>
        <dbReference type="ChEBI" id="CHEBI:57502"/>
        <dbReference type="ChEBI" id="CHEBI:58437"/>
        <dbReference type="EC" id="2.7.7.18"/>
    </reaction>
</comment>
<keyword evidence="3 14" id="KW-0662">Pyridine nucleotide biosynthesis</keyword>
<dbReference type="Proteomes" id="UP000035661">
    <property type="component" value="Chromosome"/>
</dbReference>
<evidence type="ECO:0000256" key="9">
    <source>
        <dbReference type="ARBA" id="ARBA00022840"/>
    </source>
</evidence>
<dbReference type="NCBIfam" id="TIGR00482">
    <property type="entry name" value="nicotinate (nicotinamide) nucleotide adenylyltransferase"/>
    <property type="match status" value="1"/>
</dbReference>
<keyword evidence="9 14" id="KW-0067">ATP-binding</keyword>
<evidence type="ECO:0000256" key="5">
    <source>
        <dbReference type="ARBA" id="ARBA00022695"/>
    </source>
</evidence>
<gene>
    <name evidence="14 16" type="primary">nadD</name>
    <name evidence="16" type="ORF">SERIO_v1c05340</name>
</gene>
<comment type="similarity">
    <text evidence="14">Belongs to the NadD family.</text>
</comment>
<evidence type="ECO:0000313" key="16">
    <source>
        <dbReference type="EMBL" id="AKM54108.1"/>
    </source>
</evidence>
<dbReference type="InterPro" id="IPR005249">
    <property type="entry name" value="YqeK"/>
</dbReference>